<dbReference type="AlphaFoldDB" id="A0A935Q3H8"/>
<comment type="caution">
    <text evidence="3">The sequence shown here is derived from an EMBL/GenBank/DDBJ whole genome shotgun (WGS) entry which is preliminary data.</text>
</comment>
<dbReference type="Proteomes" id="UP000697998">
    <property type="component" value="Unassembled WGS sequence"/>
</dbReference>
<protein>
    <submittedName>
        <fullName evidence="3">RNA-binding protein</fullName>
    </submittedName>
</protein>
<reference evidence="3 4" key="1">
    <citation type="submission" date="2020-10" db="EMBL/GenBank/DDBJ databases">
        <title>Connecting structure to function with the recovery of over 1000 high-quality activated sludge metagenome-assembled genomes encoding full-length rRNA genes using long-read sequencing.</title>
        <authorList>
            <person name="Singleton C.M."/>
            <person name="Petriglieri F."/>
            <person name="Kristensen J.M."/>
            <person name="Kirkegaard R.H."/>
            <person name="Michaelsen T.Y."/>
            <person name="Andersen M.H."/>
            <person name="Karst S.M."/>
            <person name="Dueholm M.S."/>
            <person name="Nielsen P.H."/>
            <person name="Albertsen M."/>
        </authorList>
    </citation>
    <scope>NUCLEOTIDE SEQUENCE [LARGE SCALE GENOMIC DNA]</scope>
    <source>
        <strain evidence="3">EsbW_18-Q3-R4-48_BATAC.285</strain>
    </source>
</reference>
<proteinExistence type="predicted"/>
<dbReference type="EMBL" id="JADJMH010000038">
    <property type="protein sequence ID" value="MBK7677562.1"/>
    <property type="molecule type" value="Genomic_DNA"/>
</dbReference>
<feature type="domain" description="RRM" evidence="2">
    <location>
        <begin position="1"/>
        <end position="79"/>
    </location>
</feature>
<dbReference type="InterPro" id="IPR035979">
    <property type="entry name" value="RBD_domain_sf"/>
</dbReference>
<dbReference type="PANTHER" id="PTHR48027">
    <property type="entry name" value="HETEROGENEOUS NUCLEAR RIBONUCLEOPROTEIN 87F-RELATED"/>
    <property type="match status" value="1"/>
</dbReference>
<dbReference type="SUPFAM" id="SSF54928">
    <property type="entry name" value="RNA-binding domain, RBD"/>
    <property type="match status" value="1"/>
</dbReference>
<evidence type="ECO:0000313" key="4">
    <source>
        <dbReference type="Proteomes" id="UP000697998"/>
    </source>
</evidence>
<evidence type="ECO:0000256" key="1">
    <source>
        <dbReference type="ARBA" id="ARBA00022884"/>
    </source>
</evidence>
<dbReference type="Gene3D" id="3.30.70.330">
    <property type="match status" value="1"/>
</dbReference>
<dbReference type="InterPro" id="IPR012677">
    <property type="entry name" value="Nucleotide-bd_a/b_plait_sf"/>
</dbReference>
<dbReference type="InterPro" id="IPR000504">
    <property type="entry name" value="RRM_dom"/>
</dbReference>
<keyword evidence="1" id="KW-0694">RNA-binding</keyword>
<accession>A0A935Q3H8</accession>
<organism evidence="3 4">
    <name type="scientific">Candidatus Accumulibacter proximus</name>
    <dbReference type="NCBI Taxonomy" id="2954385"/>
    <lineage>
        <taxon>Bacteria</taxon>
        <taxon>Pseudomonadati</taxon>
        <taxon>Pseudomonadota</taxon>
        <taxon>Betaproteobacteria</taxon>
        <taxon>Candidatus Accumulibacter</taxon>
    </lineage>
</organism>
<evidence type="ECO:0000259" key="2">
    <source>
        <dbReference type="PROSITE" id="PS50102"/>
    </source>
</evidence>
<dbReference type="PROSITE" id="PS50102">
    <property type="entry name" value="RRM"/>
    <property type="match status" value="1"/>
</dbReference>
<name>A0A935Q3H8_9PROT</name>
<gene>
    <name evidence="3" type="ORF">IPJ27_24015</name>
</gene>
<evidence type="ECO:0000313" key="3">
    <source>
        <dbReference type="EMBL" id="MBK7677562.1"/>
    </source>
</evidence>
<sequence>MNIFVGNLAPETDETALTDLFKAFGQVKSVQIMRELFSGASKGFGFVEMPGKAHSLAAIAALDGKDLHGKPLRVNEAMARGSGGMRHR</sequence>
<dbReference type="Pfam" id="PF00076">
    <property type="entry name" value="RRM_1"/>
    <property type="match status" value="1"/>
</dbReference>
<dbReference type="SMART" id="SM00360">
    <property type="entry name" value="RRM"/>
    <property type="match status" value="1"/>
</dbReference>
<dbReference type="InterPro" id="IPR052462">
    <property type="entry name" value="SLIRP/GR-RBP-like"/>
</dbReference>
<dbReference type="GO" id="GO:0003723">
    <property type="term" value="F:RNA binding"/>
    <property type="evidence" value="ECO:0007669"/>
    <property type="project" value="UniProtKB-KW"/>
</dbReference>